<gene>
    <name evidence="1" type="ORF">AB4M04_01935</name>
</gene>
<evidence type="ECO:0000313" key="1">
    <source>
        <dbReference type="EMBL" id="MEX3170842.1"/>
    </source>
</evidence>
<proteinExistence type="predicted"/>
<dbReference type="EMBL" id="JBFQXQ010000001">
    <property type="protein sequence ID" value="MEX3170842.1"/>
    <property type="molecule type" value="Genomic_DNA"/>
</dbReference>
<organism evidence="1 2">
    <name type="scientific">Serratia quinivorans</name>
    <dbReference type="NCBI Taxonomy" id="137545"/>
    <lineage>
        <taxon>Bacteria</taxon>
        <taxon>Pseudomonadati</taxon>
        <taxon>Pseudomonadota</taxon>
        <taxon>Gammaproteobacteria</taxon>
        <taxon>Enterobacterales</taxon>
        <taxon>Yersiniaceae</taxon>
        <taxon>Serratia</taxon>
    </lineage>
</organism>
<evidence type="ECO:0000313" key="2">
    <source>
        <dbReference type="Proteomes" id="UP001558101"/>
    </source>
</evidence>
<reference evidence="1 2" key="1">
    <citation type="submission" date="2024-07" db="EMBL/GenBank/DDBJ databases">
        <title>Genomes of novel Serratia strains from suburban soil.</title>
        <authorList>
            <person name="Markert E.X."/>
            <person name="Severe K."/>
            <person name="Severe L."/>
            <person name="Twing K.I."/>
            <person name="Ward L.M."/>
        </authorList>
    </citation>
    <scope>NUCLEOTIDE SEQUENCE [LARGE SCALE GENOMIC DNA]</scope>
    <source>
        <strain evidence="1 2">3C-UT</strain>
    </source>
</reference>
<dbReference type="Proteomes" id="UP001558101">
    <property type="component" value="Unassembled WGS sequence"/>
</dbReference>
<dbReference type="RefSeq" id="WP_216594072.1">
    <property type="nucleotide sequence ID" value="NZ_CAMIRF010000006.1"/>
</dbReference>
<accession>A0ABV3UD46</accession>
<protein>
    <submittedName>
        <fullName evidence="1">YnfU family zinc-binding protein</fullName>
    </submittedName>
</protein>
<dbReference type="GeneID" id="74953275"/>
<sequence length="53" mass="6152">MSIFDALKMFSSTTVKVKCPECAHMFEQNSRKVRKNITLICPKCGHYFLPDEK</sequence>
<comment type="caution">
    <text evidence="1">The sequence shown here is derived from an EMBL/GenBank/DDBJ whole genome shotgun (WGS) entry which is preliminary data.</text>
</comment>
<name>A0ABV3UD46_9GAMM</name>
<keyword evidence="2" id="KW-1185">Reference proteome</keyword>
<dbReference type="NCBIfam" id="NF038384">
    <property type="entry name" value="zinc_YnfU_fam"/>
    <property type="match status" value="1"/>
</dbReference>
<dbReference type="InterPro" id="IPR057793">
    <property type="entry name" value="YnfU-like"/>
</dbReference>
<dbReference type="Pfam" id="PF23499">
    <property type="entry name" value="YnfU"/>
    <property type="match status" value="1"/>
</dbReference>